<keyword evidence="2" id="KW-1133">Transmembrane helix</keyword>
<proteinExistence type="predicted"/>
<keyword evidence="2" id="KW-0472">Membrane</keyword>
<evidence type="ECO:0000256" key="2">
    <source>
        <dbReference type="SAM" id="Phobius"/>
    </source>
</evidence>
<protein>
    <submittedName>
        <fullName evidence="3">Uncharacterized protein</fullName>
    </submittedName>
</protein>
<dbReference type="EMBL" id="MU865429">
    <property type="protein sequence ID" value="KAK4223352.1"/>
    <property type="molecule type" value="Genomic_DNA"/>
</dbReference>
<dbReference type="AlphaFoldDB" id="A0AAN7GNU8"/>
<name>A0AAN7GNU8_9PEZI</name>
<evidence type="ECO:0000256" key="1">
    <source>
        <dbReference type="SAM" id="MobiDB-lite"/>
    </source>
</evidence>
<gene>
    <name evidence="3" type="ORF">QBC38DRAFT_373278</name>
</gene>
<organism evidence="3 4">
    <name type="scientific">Podospora fimiseda</name>
    <dbReference type="NCBI Taxonomy" id="252190"/>
    <lineage>
        <taxon>Eukaryota</taxon>
        <taxon>Fungi</taxon>
        <taxon>Dikarya</taxon>
        <taxon>Ascomycota</taxon>
        <taxon>Pezizomycotina</taxon>
        <taxon>Sordariomycetes</taxon>
        <taxon>Sordariomycetidae</taxon>
        <taxon>Sordariales</taxon>
        <taxon>Podosporaceae</taxon>
        <taxon>Podospora</taxon>
    </lineage>
</organism>
<feature type="transmembrane region" description="Helical" evidence="2">
    <location>
        <begin position="125"/>
        <end position="146"/>
    </location>
</feature>
<feature type="transmembrane region" description="Helical" evidence="2">
    <location>
        <begin position="5"/>
        <end position="22"/>
    </location>
</feature>
<reference evidence="3" key="1">
    <citation type="journal article" date="2023" name="Mol. Phylogenet. Evol.">
        <title>Genome-scale phylogeny and comparative genomics of the fungal order Sordariales.</title>
        <authorList>
            <person name="Hensen N."/>
            <person name="Bonometti L."/>
            <person name="Westerberg I."/>
            <person name="Brannstrom I.O."/>
            <person name="Guillou S."/>
            <person name="Cros-Aarteil S."/>
            <person name="Calhoun S."/>
            <person name="Haridas S."/>
            <person name="Kuo A."/>
            <person name="Mondo S."/>
            <person name="Pangilinan J."/>
            <person name="Riley R."/>
            <person name="LaButti K."/>
            <person name="Andreopoulos B."/>
            <person name="Lipzen A."/>
            <person name="Chen C."/>
            <person name="Yan M."/>
            <person name="Daum C."/>
            <person name="Ng V."/>
            <person name="Clum A."/>
            <person name="Steindorff A."/>
            <person name="Ohm R.A."/>
            <person name="Martin F."/>
            <person name="Silar P."/>
            <person name="Natvig D.O."/>
            <person name="Lalanne C."/>
            <person name="Gautier V."/>
            <person name="Ament-Velasquez S.L."/>
            <person name="Kruys A."/>
            <person name="Hutchinson M.I."/>
            <person name="Powell A.J."/>
            <person name="Barry K."/>
            <person name="Miller A.N."/>
            <person name="Grigoriev I.V."/>
            <person name="Debuchy R."/>
            <person name="Gladieux P."/>
            <person name="Hiltunen Thoren M."/>
            <person name="Johannesson H."/>
        </authorList>
    </citation>
    <scope>NUCLEOTIDE SEQUENCE</scope>
    <source>
        <strain evidence="3">CBS 990.96</strain>
    </source>
</reference>
<dbReference type="Proteomes" id="UP001301958">
    <property type="component" value="Unassembled WGS sequence"/>
</dbReference>
<feature type="region of interest" description="Disordered" evidence="1">
    <location>
        <begin position="277"/>
        <end position="300"/>
    </location>
</feature>
<evidence type="ECO:0000313" key="3">
    <source>
        <dbReference type="EMBL" id="KAK4223352.1"/>
    </source>
</evidence>
<feature type="transmembrane region" description="Helical" evidence="2">
    <location>
        <begin position="28"/>
        <end position="48"/>
    </location>
</feature>
<keyword evidence="2" id="KW-0812">Transmembrane</keyword>
<feature type="transmembrane region" description="Helical" evidence="2">
    <location>
        <begin position="152"/>
        <end position="170"/>
    </location>
</feature>
<feature type="non-terminal residue" evidence="3">
    <location>
        <position position="1"/>
    </location>
</feature>
<comment type="caution">
    <text evidence="3">The sequence shown here is derived from an EMBL/GenBank/DDBJ whole genome shotgun (WGS) entry which is preliminary data.</text>
</comment>
<evidence type="ECO:0000313" key="4">
    <source>
        <dbReference type="Proteomes" id="UP001301958"/>
    </source>
</evidence>
<reference evidence="3" key="2">
    <citation type="submission" date="2023-05" db="EMBL/GenBank/DDBJ databases">
        <authorList>
            <consortium name="Lawrence Berkeley National Laboratory"/>
            <person name="Steindorff A."/>
            <person name="Hensen N."/>
            <person name="Bonometti L."/>
            <person name="Westerberg I."/>
            <person name="Brannstrom I.O."/>
            <person name="Guillou S."/>
            <person name="Cros-Aarteil S."/>
            <person name="Calhoun S."/>
            <person name="Haridas S."/>
            <person name="Kuo A."/>
            <person name="Mondo S."/>
            <person name="Pangilinan J."/>
            <person name="Riley R."/>
            <person name="Labutti K."/>
            <person name="Andreopoulos B."/>
            <person name="Lipzen A."/>
            <person name="Chen C."/>
            <person name="Yanf M."/>
            <person name="Daum C."/>
            <person name="Ng V."/>
            <person name="Clum A."/>
            <person name="Ohm R."/>
            <person name="Martin F."/>
            <person name="Silar P."/>
            <person name="Natvig D."/>
            <person name="Lalanne C."/>
            <person name="Gautier V."/>
            <person name="Ament-Velasquez S.L."/>
            <person name="Kruys A."/>
            <person name="Hutchinson M.I."/>
            <person name="Powell A.J."/>
            <person name="Barry K."/>
            <person name="Miller A.N."/>
            <person name="Grigoriev I.V."/>
            <person name="Debuchy R."/>
            <person name="Gladieux P."/>
            <person name="Thoren M.H."/>
            <person name="Johannesson H."/>
        </authorList>
    </citation>
    <scope>NUCLEOTIDE SEQUENCE</scope>
    <source>
        <strain evidence="3">CBS 990.96</strain>
    </source>
</reference>
<keyword evidence="4" id="KW-1185">Reference proteome</keyword>
<accession>A0AAN7GNU8</accession>
<sequence>QTTEILILTSFLLTLGLVYYISSQRDAPALIAVVFMSLHSTACGYRLFVSDHIRARQSILREITERKPETYRTIIVRTTSDVILMLYCDGVAFRTLTADKEAEECLKAAVEGCVRMQRKERKRSLALINFCLDPYTIPPLAFVLFANAHLNSQLAIIHVYIILAFLFCSLPPSKSDRREFNLKRQYYHPEATTAHLSKPDLRASEVEPSLARTIWYAIRTTKDTRWEIFGSTQPQPPRWEEWLEEAALNMENPGWAAEAGKKRLVDLNHHVYDEVIDEDQDESSEASEGEEIVSVPVENW</sequence>
<feature type="compositionally biased region" description="Acidic residues" evidence="1">
    <location>
        <begin position="277"/>
        <end position="291"/>
    </location>
</feature>